<keyword evidence="15" id="KW-0472">Membrane</keyword>
<evidence type="ECO:0000256" key="15">
    <source>
        <dbReference type="ARBA" id="ARBA00023136"/>
    </source>
</evidence>
<evidence type="ECO:0000256" key="17">
    <source>
        <dbReference type="ARBA" id="ARBA00030229"/>
    </source>
</evidence>
<feature type="domain" description="PTS EIIA type-4" evidence="19">
    <location>
        <begin position="1"/>
        <end position="131"/>
    </location>
</feature>
<dbReference type="PROSITE" id="PS51096">
    <property type="entry name" value="PTS_EIIA_TYPE_4"/>
    <property type="match status" value="1"/>
</dbReference>
<reference evidence="22" key="1">
    <citation type="submission" date="2017-05" db="EMBL/GenBank/DDBJ databases">
        <title>The Genome Sequence of EEnterococcus faecalis 9F2_4866.</title>
        <authorList>
            <consortium name="The Broad Institute Genomics Platform"/>
            <consortium name="The Broad Institute Genomic Center for Infectious Diseases"/>
            <person name="Earl A."/>
            <person name="Manson A."/>
            <person name="Schwartman J."/>
            <person name="Gilmore M."/>
            <person name="Abouelleil A."/>
            <person name="Cao P."/>
            <person name="Chapman S."/>
            <person name="Cusick C."/>
            <person name="Shea T."/>
            <person name="Young S."/>
            <person name="Neafsey D."/>
            <person name="Nusbaum C."/>
            <person name="Birren B."/>
        </authorList>
    </citation>
    <scope>NUCLEOTIDE SEQUENCE [LARGE SCALE GENOMIC DNA]</scope>
    <source>
        <strain evidence="22">12C11_DIV0727</strain>
    </source>
</reference>
<comment type="subcellular location">
    <subcellularLocation>
        <location evidence="2">Cell membrane</location>
    </subcellularLocation>
    <subcellularLocation>
        <location evidence="3">Cytoplasm</location>
    </subcellularLocation>
</comment>
<dbReference type="Pfam" id="PF03610">
    <property type="entry name" value="EIIA-man"/>
    <property type="match status" value="1"/>
</dbReference>
<evidence type="ECO:0000256" key="11">
    <source>
        <dbReference type="ARBA" id="ARBA00022597"/>
    </source>
</evidence>
<proteinExistence type="predicted"/>
<sequence length="310" mass="33490">MENIVLISHGGMAEGVKGSLEMIVGQQEHIHTVSLRPDGDNIQFENELNSKMKALNGSTLIIADLLGGTPCNVAVKNYLNVADVEIIAGMTLSIVIEAVVNQQASIKELVCLAKENIVDVKAGMNKAEKDISEASLETELSNYSEYAGYANIVNTRIDERLIHGQVAGIWSTSLDTQRIIVANDEAASDPLQKTSLRMAAPTSMRLSVLPVAEAAGNICAGKYGKQRLFLLFKNPADVLRFIEAGGPIETVNVGNMSYKEGAREITKSIQVLENEESIFESIASKGVNVTAQLVPNDPAIDFMKKMKSKN</sequence>
<comment type="subunit">
    <text evidence="4">Homodimer.</text>
</comment>
<comment type="function">
    <text evidence="16">The phosphoenolpyruvate-dependent sugar phosphotransferase system (sugar PTS), a major carbohydrate active transport system, catalyzes the phosphorylation of incoming sugar substrates concomitantly with their translocation across the cell membrane. The enzyme II ManXYZ PTS system is involved in mannose transport.</text>
</comment>
<keyword evidence="8" id="KW-1003">Cell membrane</keyword>
<dbReference type="Proteomes" id="UP000195080">
    <property type="component" value="Chromosome"/>
</dbReference>
<feature type="domain" description="PTS EIIB type-4" evidence="20">
    <location>
        <begin position="148"/>
        <end position="310"/>
    </location>
</feature>
<accession>A0ABZ2T7E4</accession>
<keyword evidence="10" id="KW-0597">Phosphoprotein</keyword>
<dbReference type="InterPro" id="IPR036667">
    <property type="entry name" value="PTS_IIB_sorbose-sp_sf"/>
</dbReference>
<evidence type="ECO:0000256" key="9">
    <source>
        <dbReference type="ARBA" id="ARBA00022490"/>
    </source>
</evidence>
<dbReference type="EC" id="2.7.1.191" evidence="5"/>
<evidence type="ECO:0000256" key="16">
    <source>
        <dbReference type="ARBA" id="ARBA00023757"/>
    </source>
</evidence>
<evidence type="ECO:0000256" key="4">
    <source>
        <dbReference type="ARBA" id="ARBA00011738"/>
    </source>
</evidence>
<evidence type="ECO:0000256" key="14">
    <source>
        <dbReference type="ARBA" id="ARBA00022777"/>
    </source>
</evidence>
<evidence type="ECO:0000256" key="3">
    <source>
        <dbReference type="ARBA" id="ARBA00004496"/>
    </source>
</evidence>
<dbReference type="CDD" id="cd00006">
    <property type="entry name" value="PTS_IIA_man"/>
    <property type="match status" value="1"/>
</dbReference>
<reference evidence="21 22" key="2">
    <citation type="submission" date="2024-03" db="EMBL/GenBank/DDBJ databases">
        <title>The Genome Sequence of Enterococcus sp. DIV0727d.</title>
        <authorList>
            <consortium name="The Broad Institute Genomics Platform"/>
            <consortium name="The Broad Institute Microbial Omics Core"/>
            <consortium name="The Broad Institute Genomic Center for Infectious Diseases"/>
            <person name="Earl A."/>
            <person name="Manson A."/>
            <person name="Gilmore M."/>
            <person name="Schwartman J."/>
            <person name="Shea T."/>
            <person name="Abouelleil A."/>
            <person name="Cao P."/>
            <person name="Chapman S."/>
            <person name="Cusick C."/>
            <person name="Young S."/>
            <person name="Neafsey D."/>
            <person name="Nusbaum C."/>
            <person name="Birren B."/>
        </authorList>
    </citation>
    <scope>NUCLEOTIDE SEQUENCE [LARGE SCALE GENOMIC DNA]</scope>
    <source>
        <strain evidence="21 22">12C11_DIV0727</strain>
    </source>
</reference>
<dbReference type="InterPro" id="IPR036662">
    <property type="entry name" value="PTS_EIIA_man-typ_sf"/>
</dbReference>
<keyword evidence="9" id="KW-0963">Cytoplasm</keyword>
<evidence type="ECO:0000259" key="20">
    <source>
        <dbReference type="PROSITE" id="PS51101"/>
    </source>
</evidence>
<evidence type="ECO:0000259" key="19">
    <source>
        <dbReference type="PROSITE" id="PS51096"/>
    </source>
</evidence>
<evidence type="ECO:0000256" key="12">
    <source>
        <dbReference type="ARBA" id="ARBA00022679"/>
    </source>
</evidence>
<dbReference type="PROSITE" id="PS51101">
    <property type="entry name" value="PTS_EIIB_TYPE_4"/>
    <property type="match status" value="1"/>
</dbReference>
<evidence type="ECO:0000256" key="2">
    <source>
        <dbReference type="ARBA" id="ARBA00004236"/>
    </source>
</evidence>
<dbReference type="InterPro" id="IPR004720">
    <property type="entry name" value="PTS_IIB_sorbose-sp"/>
</dbReference>
<dbReference type="Gene3D" id="3.40.50.510">
    <property type="entry name" value="Phosphotransferase system, mannose-type IIA component"/>
    <property type="match status" value="1"/>
</dbReference>
<evidence type="ECO:0000313" key="21">
    <source>
        <dbReference type="EMBL" id="WYJ87301.1"/>
    </source>
</evidence>
<keyword evidence="7" id="KW-0813">Transport</keyword>
<dbReference type="InterPro" id="IPR051471">
    <property type="entry name" value="Bacterial_PTS_sugar_comp"/>
</dbReference>
<evidence type="ECO:0000256" key="18">
    <source>
        <dbReference type="ARBA" id="ARBA00032197"/>
    </source>
</evidence>
<keyword evidence="11" id="KW-0762">Sugar transport</keyword>
<dbReference type="SUPFAM" id="SSF53062">
    <property type="entry name" value="PTS system fructose IIA component-like"/>
    <property type="match status" value="1"/>
</dbReference>
<evidence type="ECO:0000256" key="5">
    <source>
        <dbReference type="ARBA" id="ARBA00011929"/>
    </source>
</evidence>
<dbReference type="Gene3D" id="3.40.35.10">
    <property type="entry name" value="Phosphotransferase system, sorbose subfamily IIB component"/>
    <property type="match status" value="1"/>
</dbReference>
<dbReference type="Pfam" id="PF03830">
    <property type="entry name" value="PTSIIB_sorb"/>
    <property type="match status" value="1"/>
</dbReference>
<dbReference type="EMBL" id="CP147248">
    <property type="protein sequence ID" value="WYJ87301.1"/>
    <property type="molecule type" value="Genomic_DNA"/>
</dbReference>
<evidence type="ECO:0000313" key="22">
    <source>
        <dbReference type="Proteomes" id="UP000195080"/>
    </source>
</evidence>
<keyword evidence="14" id="KW-0418">Kinase</keyword>
<evidence type="ECO:0000256" key="1">
    <source>
        <dbReference type="ARBA" id="ARBA00000514"/>
    </source>
</evidence>
<name>A0ABZ2T7E4_9ENTE</name>
<dbReference type="InterPro" id="IPR004701">
    <property type="entry name" value="PTS_EIIA_man-typ"/>
</dbReference>
<comment type="catalytic activity">
    <reaction evidence="1">
        <text>D-mannose(out) + N(pros)-phospho-L-histidyl-[protein] = D-mannose 6-phosphate(in) + L-histidyl-[protein]</text>
        <dbReference type="Rhea" id="RHEA:49232"/>
        <dbReference type="Rhea" id="RHEA-COMP:9745"/>
        <dbReference type="Rhea" id="RHEA-COMP:9746"/>
        <dbReference type="ChEBI" id="CHEBI:4208"/>
        <dbReference type="ChEBI" id="CHEBI:29979"/>
        <dbReference type="ChEBI" id="CHEBI:58735"/>
        <dbReference type="ChEBI" id="CHEBI:64837"/>
        <dbReference type="EC" id="2.7.1.191"/>
    </reaction>
</comment>
<evidence type="ECO:0000256" key="6">
    <source>
        <dbReference type="ARBA" id="ARBA00021685"/>
    </source>
</evidence>
<keyword evidence="13" id="KW-0598">Phosphotransferase system</keyword>
<dbReference type="CDD" id="cd00001">
    <property type="entry name" value="PTS_IIB_man"/>
    <property type="match status" value="1"/>
</dbReference>
<dbReference type="PANTHER" id="PTHR33799">
    <property type="entry name" value="PTS PERMEASE-RELATED-RELATED"/>
    <property type="match status" value="1"/>
</dbReference>
<evidence type="ECO:0000256" key="8">
    <source>
        <dbReference type="ARBA" id="ARBA00022475"/>
    </source>
</evidence>
<gene>
    <name evidence="21" type="ORF">A5866_002397</name>
</gene>
<organism evidence="21 22">
    <name type="scientific">Candidatus Enterococcus lemimoniae</name>
    <dbReference type="NCBI Taxonomy" id="1834167"/>
    <lineage>
        <taxon>Bacteria</taxon>
        <taxon>Bacillati</taxon>
        <taxon>Bacillota</taxon>
        <taxon>Bacilli</taxon>
        <taxon>Lactobacillales</taxon>
        <taxon>Enterococcaceae</taxon>
        <taxon>Enterococcus</taxon>
    </lineage>
</organism>
<evidence type="ECO:0000256" key="10">
    <source>
        <dbReference type="ARBA" id="ARBA00022553"/>
    </source>
</evidence>
<dbReference type="SUPFAM" id="SSF52728">
    <property type="entry name" value="PTS IIb component"/>
    <property type="match status" value="1"/>
</dbReference>
<keyword evidence="12" id="KW-0808">Transferase</keyword>
<keyword evidence="22" id="KW-1185">Reference proteome</keyword>
<dbReference type="PANTHER" id="PTHR33799:SF1">
    <property type="entry name" value="PTS SYSTEM MANNOSE-SPECIFIC EIIAB COMPONENT-RELATED"/>
    <property type="match status" value="1"/>
</dbReference>
<protein>
    <recommendedName>
        <fullName evidence="6">PTS system mannose-specific EIIAB component</fullName>
        <ecNumber evidence="5">2.7.1.191</ecNumber>
    </recommendedName>
    <alternativeName>
        <fullName evidence="18">EIIAB-Man</fullName>
    </alternativeName>
    <alternativeName>
        <fullName evidence="17">EIII-Man</fullName>
    </alternativeName>
</protein>
<evidence type="ECO:0000256" key="7">
    <source>
        <dbReference type="ARBA" id="ARBA00022448"/>
    </source>
</evidence>
<evidence type="ECO:0000256" key="13">
    <source>
        <dbReference type="ARBA" id="ARBA00022683"/>
    </source>
</evidence>
<dbReference type="InterPro" id="IPR033887">
    <property type="entry name" value="PTS_IIA_man"/>
</dbReference>